<dbReference type="InterPro" id="IPR002123">
    <property type="entry name" value="Plipid/glycerol_acylTrfase"/>
</dbReference>
<evidence type="ECO:0000313" key="5">
    <source>
        <dbReference type="EMBL" id="SFC99315.1"/>
    </source>
</evidence>
<name>A0A1I1NPG2_9ACTN</name>
<evidence type="ECO:0000256" key="2">
    <source>
        <dbReference type="ARBA" id="ARBA00023315"/>
    </source>
</evidence>
<proteinExistence type="predicted"/>
<dbReference type="EMBL" id="FOLB01000019">
    <property type="protein sequence ID" value="SFC99315.1"/>
    <property type="molecule type" value="Genomic_DNA"/>
</dbReference>
<keyword evidence="1 5" id="KW-0808">Transferase</keyword>
<feature type="region of interest" description="Disordered" evidence="3">
    <location>
        <begin position="232"/>
        <end position="263"/>
    </location>
</feature>
<evidence type="ECO:0000256" key="1">
    <source>
        <dbReference type="ARBA" id="ARBA00022679"/>
    </source>
</evidence>
<sequence>MSERPLTGRNLPRMDHVRHPPRYLLHNPALRLAARRVLARRYDIVVTGGELMPRHGPVVVAANHIGWLDGPLLGIVLPRPVHALTKLDMFTGRTGAFLRHSGQIPLDRFHPDPAAVKSALRVLRSDNAVGVFPEGTRGDGELHRFHRGAAYLALVSGAPVLPVLFFGTRLPGGGLDSRPPAGSRIDVVIGSPVSVGKQPWPRTREQLDEVSRLLQRRLHEHLVATRAATGLELPGPLPAHEHEPDPATAITDGQPSPTKEHDD</sequence>
<dbReference type="CDD" id="cd07989">
    <property type="entry name" value="LPLAT_AGPAT-like"/>
    <property type="match status" value="1"/>
</dbReference>
<dbReference type="SMART" id="SM00563">
    <property type="entry name" value="PlsC"/>
    <property type="match status" value="1"/>
</dbReference>
<keyword evidence="2 5" id="KW-0012">Acyltransferase</keyword>
<dbReference type="GO" id="GO:0003841">
    <property type="term" value="F:1-acylglycerol-3-phosphate O-acyltransferase activity"/>
    <property type="evidence" value="ECO:0007669"/>
    <property type="project" value="TreeGrafter"/>
</dbReference>
<dbReference type="PANTHER" id="PTHR10434:SF11">
    <property type="entry name" value="1-ACYL-SN-GLYCEROL-3-PHOSPHATE ACYLTRANSFERASE"/>
    <property type="match status" value="1"/>
</dbReference>
<dbReference type="STRING" id="574651.SAMN04487968_11910"/>
<gene>
    <name evidence="5" type="ORF">SAMN04487968_11910</name>
</gene>
<dbReference type="Proteomes" id="UP000198832">
    <property type="component" value="Unassembled WGS sequence"/>
</dbReference>
<dbReference type="Pfam" id="PF01553">
    <property type="entry name" value="Acyltransferase"/>
    <property type="match status" value="1"/>
</dbReference>
<reference evidence="5 6" key="1">
    <citation type="submission" date="2016-10" db="EMBL/GenBank/DDBJ databases">
        <authorList>
            <person name="de Groot N.N."/>
        </authorList>
    </citation>
    <scope>NUCLEOTIDE SEQUENCE [LARGE SCALE GENOMIC DNA]</scope>
    <source>
        <strain evidence="5 6">CGMCC 1.7056</strain>
    </source>
</reference>
<dbReference type="RefSeq" id="WP_091126486.1">
    <property type="nucleotide sequence ID" value="NZ_FOLB01000019.1"/>
</dbReference>
<dbReference type="SUPFAM" id="SSF69593">
    <property type="entry name" value="Glycerol-3-phosphate (1)-acyltransferase"/>
    <property type="match status" value="1"/>
</dbReference>
<organism evidence="5 6">
    <name type="scientific">Nocardioides terrae</name>
    <dbReference type="NCBI Taxonomy" id="574651"/>
    <lineage>
        <taxon>Bacteria</taxon>
        <taxon>Bacillati</taxon>
        <taxon>Actinomycetota</taxon>
        <taxon>Actinomycetes</taxon>
        <taxon>Propionibacteriales</taxon>
        <taxon>Nocardioidaceae</taxon>
        <taxon>Nocardioides</taxon>
    </lineage>
</organism>
<dbReference type="PANTHER" id="PTHR10434">
    <property type="entry name" value="1-ACYL-SN-GLYCEROL-3-PHOSPHATE ACYLTRANSFERASE"/>
    <property type="match status" value="1"/>
</dbReference>
<dbReference type="GO" id="GO:0006654">
    <property type="term" value="P:phosphatidic acid biosynthetic process"/>
    <property type="evidence" value="ECO:0007669"/>
    <property type="project" value="TreeGrafter"/>
</dbReference>
<evidence type="ECO:0000259" key="4">
    <source>
        <dbReference type="SMART" id="SM00563"/>
    </source>
</evidence>
<keyword evidence="6" id="KW-1185">Reference proteome</keyword>
<dbReference type="AlphaFoldDB" id="A0A1I1NPG2"/>
<protein>
    <submittedName>
        <fullName evidence="5">1-acyl-sn-glycerol-3-phosphate acyltransferase</fullName>
    </submittedName>
</protein>
<feature type="domain" description="Phospholipid/glycerol acyltransferase" evidence="4">
    <location>
        <begin position="58"/>
        <end position="168"/>
    </location>
</feature>
<accession>A0A1I1NPG2</accession>
<evidence type="ECO:0000313" key="6">
    <source>
        <dbReference type="Proteomes" id="UP000198832"/>
    </source>
</evidence>
<evidence type="ECO:0000256" key="3">
    <source>
        <dbReference type="SAM" id="MobiDB-lite"/>
    </source>
</evidence>
<dbReference type="OrthoDB" id="9808424at2"/>